<dbReference type="InterPro" id="IPR045247">
    <property type="entry name" value="Oye-like"/>
</dbReference>
<dbReference type="PANTHER" id="PTHR22893">
    <property type="entry name" value="NADH OXIDOREDUCTASE-RELATED"/>
    <property type="match status" value="1"/>
</dbReference>
<evidence type="ECO:0000313" key="3">
    <source>
        <dbReference type="Proteomes" id="UP000219338"/>
    </source>
</evidence>
<sequence>MSNLKALFRPLTFGPITLKNRIFMSPMTRNRSVPTNVPNGINTEYYRQRAEGGAGLIITEGVLITQQGSEWQNAPGIWSQDQIRGWKKVTDAVHEQGGVIFAQLWHLGRVNHPDAPEQIASGQPVYAPSPIAARGGKFRFLPGQPGYVTPTAIDDPRTLLAHWKQAAINAKESGFDGVEIHGANGYLVHQFLDSTSNHRTDEWGRSVQNRARFALEVVKTAVDVWGAERVGIKLNPAGGNNDIGMPIQETLDTFRYLISELDKLGIAYVTLMRYVEAFDTTGRGTKHDVIDAYSSLLKNPATRVFGNASFTGEEAARYVEDGKVDGVFFGIPWIANPDLAQRLEKGVALERNIDFATLYGRGGLEADEKKGPPTPRKVVLGEAWARRLVLYHGDLPNNLETISIFHTLKGYNPFFLLPQSRYIDPWIRKEESTVKPYNFVLETVPFPTRDDIQTICEYTGEPFSSLVQKTGGFATHSLDGFLDQFCREPERTKLPFMVDHMQKEVIFSGTRIAQWVHQEILAAGKREAESLERLRVALHKALRVGSAEKLQQEVNFREKKWEEVYKPYDQLRKARLKMTEEKRKRNQELAAFTVRSVGRR</sequence>
<dbReference type="Proteomes" id="UP000219338">
    <property type="component" value="Unassembled WGS sequence"/>
</dbReference>
<name>A0A284RWL7_ARMOS</name>
<accession>A0A284RWL7</accession>
<feature type="domain" description="NADH:flavin oxidoreductase/NADH oxidase N-terminal" evidence="1">
    <location>
        <begin position="7"/>
        <end position="349"/>
    </location>
</feature>
<dbReference type="EMBL" id="FUEG01000019">
    <property type="protein sequence ID" value="SJL13129.1"/>
    <property type="molecule type" value="Genomic_DNA"/>
</dbReference>
<dbReference type="SUPFAM" id="SSF51395">
    <property type="entry name" value="FMN-linked oxidoreductases"/>
    <property type="match status" value="1"/>
</dbReference>
<dbReference type="Pfam" id="PF00724">
    <property type="entry name" value="Oxidored_FMN"/>
    <property type="match status" value="1"/>
</dbReference>
<dbReference type="PANTHER" id="PTHR22893:SF91">
    <property type="entry name" value="NADPH DEHYDROGENASE 2-RELATED"/>
    <property type="match status" value="1"/>
</dbReference>
<dbReference type="CDD" id="cd02933">
    <property type="entry name" value="OYE_like_FMN"/>
    <property type="match status" value="1"/>
</dbReference>
<dbReference type="Gene3D" id="3.20.20.70">
    <property type="entry name" value="Aldolase class I"/>
    <property type="match status" value="1"/>
</dbReference>
<evidence type="ECO:0000259" key="1">
    <source>
        <dbReference type="Pfam" id="PF00724"/>
    </source>
</evidence>
<dbReference type="InterPro" id="IPR001155">
    <property type="entry name" value="OxRdtase_FMN_N"/>
</dbReference>
<reference evidence="3" key="1">
    <citation type="journal article" date="2017" name="Nat. Ecol. Evol.">
        <title>Genome expansion and lineage-specific genetic innovations in the forest pathogenic fungi Armillaria.</title>
        <authorList>
            <person name="Sipos G."/>
            <person name="Prasanna A.N."/>
            <person name="Walter M.C."/>
            <person name="O'Connor E."/>
            <person name="Balint B."/>
            <person name="Krizsan K."/>
            <person name="Kiss B."/>
            <person name="Hess J."/>
            <person name="Varga T."/>
            <person name="Slot J."/>
            <person name="Riley R."/>
            <person name="Boka B."/>
            <person name="Rigling D."/>
            <person name="Barry K."/>
            <person name="Lee J."/>
            <person name="Mihaltcheva S."/>
            <person name="LaButti K."/>
            <person name="Lipzen A."/>
            <person name="Waldron R."/>
            <person name="Moloney N.M."/>
            <person name="Sperisen C."/>
            <person name="Kredics L."/>
            <person name="Vagvoelgyi C."/>
            <person name="Patrignani A."/>
            <person name="Fitzpatrick D."/>
            <person name="Nagy I."/>
            <person name="Doyle S."/>
            <person name="Anderson J.B."/>
            <person name="Grigoriev I.V."/>
            <person name="Gueldener U."/>
            <person name="Muensterkoetter M."/>
            <person name="Nagy L.G."/>
        </authorList>
    </citation>
    <scope>NUCLEOTIDE SEQUENCE [LARGE SCALE GENOMIC DNA]</scope>
    <source>
        <strain evidence="3">C18/9</strain>
    </source>
</reference>
<dbReference type="GO" id="GO:0016491">
    <property type="term" value="F:oxidoreductase activity"/>
    <property type="evidence" value="ECO:0007669"/>
    <property type="project" value="InterPro"/>
</dbReference>
<dbReference type="OrthoDB" id="276546at2759"/>
<dbReference type="OMA" id="QLWHLGH"/>
<evidence type="ECO:0000313" key="2">
    <source>
        <dbReference type="EMBL" id="SJL13129.1"/>
    </source>
</evidence>
<organism evidence="2 3">
    <name type="scientific">Armillaria ostoyae</name>
    <name type="common">Armillaria root rot fungus</name>
    <dbReference type="NCBI Taxonomy" id="47428"/>
    <lineage>
        <taxon>Eukaryota</taxon>
        <taxon>Fungi</taxon>
        <taxon>Dikarya</taxon>
        <taxon>Basidiomycota</taxon>
        <taxon>Agaricomycotina</taxon>
        <taxon>Agaricomycetes</taxon>
        <taxon>Agaricomycetidae</taxon>
        <taxon>Agaricales</taxon>
        <taxon>Marasmiineae</taxon>
        <taxon>Physalacriaceae</taxon>
        <taxon>Armillaria</taxon>
    </lineage>
</organism>
<dbReference type="AlphaFoldDB" id="A0A284RWL7"/>
<dbReference type="STRING" id="47428.A0A284RWL7"/>
<keyword evidence="3" id="KW-1185">Reference proteome</keyword>
<gene>
    <name evidence="2" type="ORF">ARMOST_16566</name>
</gene>
<dbReference type="InterPro" id="IPR013785">
    <property type="entry name" value="Aldolase_TIM"/>
</dbReference>
<protein>
    <recommendedName>
        <fullName evidence="1">NADH:flavin oxidoreductase/NADH oxidase N-terminal domain-containing protein</fullName>
    </recommendedName>
</protein>
<dbReference type="GO" id="GO:0010181">
    <property type="term" value="F:FMN binding"/>
    <property type="evidence" value="ECO:0007669"/>
    <property type="project" value="InterPro"/>
</dbReference>
<proteinExistence type="predicted"/>